<keyword evidence="8 12" id="KW-0067">ATP-binding</keyword>
<dbReference type="PANTHER" id="PTHR43895">
    <property type="entry name" value="CALCIUM/CALMODULIN-DEPENDENT PROTEIN KINASE KINASE-RELATED"/>
    <property type="match status" value="1"/>
</dbReference>
<organism evidence="16 17">
    <name type="scientific">Dioscorea cayennensis subsp. rotundata</name>
    <name type="common">White Guinea yam</name>
    <name type="synonym">Dioscorea rotundata</name>
    <dbReference type="NCBI Taxonomy" id="55577"/>
    <lineage>
        <taxon>Eukaryota</taxon>
        <taxon>Viridiplantae</taxon>
        <taxon>Streptophyta</taxon>
        <taxon>Embryophyta</taxon>
        <taxon>Tracheophyta</taxon>
        <taxon>Spermatophyta</taxon>
        <taxon>Magnoliopsida</taxon>
        <taxon>Liliopsida</taxon>
        <taxon>Dioscoreales</taxon>
        <taxon>Dioscoreaceae</taxon>
        <taxon>Dioscorea</taxon>
    </lineage>
</organism>
<dbReference type="CDD" id="cd12195">
    <property type="entry name" value="CIPK_C"/>
    <property type="match status" value="1"/>
</dbReference>
<dbReference type="SMART" id="SM00220">
    <property type="entry name" value="S_TKc"/>
    <property type="match status" value="1"/>
</dbReference>
<dbReference type="GeneID" id="120268896"/>
<dbReference type="EC" id="2.7.11.1" evidence="3"/>
<evidence type="ECO:0000256" key="6">
    <source>
        <dbReference type="ARBA" id="ARBA00022741"/>
    </source>
</evidence>
<dbReference type="GO" id="GO:0005524">
    <property type="term" value="F:ATP binding"/>
    <property type="evidence" value="ECO:0007669"/>
    <property type="project" value="UniProtKB-UniRule"/>
</dbReference>
<dbReference type="Pfam" id="PF00069">
    <property type="entry name" value="Pkinase"/>
    <property type="match status" value="1"/>
</dbReference>
<name>A0AB40BX99_DIOCR</name>
<evidence type="ECO:0000256" key="1">
    <source>
        <dbReference type="ARBA" id="ARBA00001936"/>
    </source>
</evidence>
<keyword evidence="7 17" id="KW-0418">Kinase</keyword>
<dbReference type="FunFam" id="3.30.310.80:FF:000005">
    <property type="entry name" value="Non-specific serine/threonine protein kinase"/>
    <property type="match status" value="1"/>
</dbReference>
<dbReference type="PROSITE" id="PS00107">
    <property type="entry name" value="PROTEIN_KINASE_ATP"/>
    <property type="match status" value="1"/>
</dbReference>
<sequence>MGFAASVGKYHLGRTIGEGNFAKVKLGFNMDTNDRVAIKIIDKKMVLDNKLMDQVKREISTMKLLHHPNIVKIHEVIATKSKIYLVMEYASGGQLSDKMLYLKRLEEKEARKYFQQLIDAVDYCHSKGVYHRDLKPENLLLDQEGNIKVSDFGLSVLKKPGDMLSTSCGSPSYVAPEVIAHNNYEGAAADMWSCGVILFELLAGHLPFEDRSLTNLYRKITRAEYTCPAWFTDEQRRLISRILDPLAIRRATVAELLEDEWFRVDYTPSPVTENEENVNLDISPVVSDKTDEITDQTVREKSNNFINAFQLIAMSNDLDLSGLFEKQENSNQKTKFGSTHSVDETIEKIEVAAKGACLSVERINNSKIKLHQRKKLARCKSFFTVSAEVTEVTPTNCVVEISKSAGELLVYNEFCRSLSNLLKENTDGSSDLQLSEACAEQN</sequence>
<dbReference type="Gene3D" id="3.30.200.20">
    <property type="entry name" value="Phosphorylase Kinase, domain 1"/>
    <property type="match status" value="1"/>
</dbReference>
<comment type="cofactor">
    <cofactor evidence="1">
        <name>Mn(2+)</name>
        <dbReference type="ChEBI" id="CHEBI:29035"/>
    </cofactor>
</comment>
<evidence type="ECO:0000256" key="4">
    <source>
        <dbReference type="ARBA" id="ARBA00022527"/>
    </source>
</evidence>
<evidence type="ECO:0000256" key="2">
    <source>
        <dbReference type="ARBA" id="ARBA00006234"/>
    </source>
</evidence>
<dbReference type="GO" id="GO:0004674">
    <property type="term" value="F:protein serine/threonine kinase activity"/>
    <property type="evidence" value="ECO:0007669"/>
    <property type="project" value="UniProtKB-KW"/>
</dbReference>
<dbReference type="AlphaFoldDB" id="A0AB40BX99"/>
<gene>
    <name evidence="17" type="primary">LOC120268896</name>
</gene>
<comment type="similarity">
    <text evidence="2">Belongs to the protein kinase superfamily. CAMK Ser/Thr protein kinase family. SNF1 subfamily.</text>
</comment>
<dbReference type="PROSITE" id="PS50011">
    <property type="entry name" value="PROTEIN_KINASE_DOM"/>
    <property type="match status" value="1"/>
</dbReference>
<evidence type="ECO:0000256" key="7">
    <source>
        <dbReference type="ARBA" id="ARBA00022777"/>
    </source>
</evidence>
<evidence type="ECO:0000313" key="16">
    <source>
        <dbReference type="Proteomes" id="UP001515500"/>
    </source>
</evidence>
<proteinExistence type="inferred from homology"/>
<evidence type="ECO:0000256" key="11">
    <source>
        <dbReference type="ARBA" id="ARBA00048679"/>
    </source>
</evidence>
<dbReference type="Gene3D" id="1.10.510.10">
    <property type="entry name" value="Transferase(Phosphotransferase) domain 1"/>
    <property type="match status" value="1"/>
</dbReference>
<dbReference type="PROSITE" id="PS00108">
    <property type="entry name" value="PROTEIN_KINASE_ST"/>
    <property type="match status" value="1"/>
</dbReference>
<keyword evidence="5" id="KW-0808">Transferase</keyword>
<keyword evidence="6 12" id="KW-0547">Nucleotide-binding</keyword>
<comment type="catalytic activity">
    <reaction evidence="10">
        <text>L-threonyl-[protein] + ATP = O-phospho-L-threonyl-[protein] + ADP + H(+)</text>
        <dbReference type="Rhea" id="RHEA:46608"/>
        <dbReference type="Rhea" id="RHEA-COMP:11060"/>
        <dbReference type="Rhea" id="RHEA-COMP:11605"/>
        <dbReference type="ChEBI" id="CHEBI:15378"/>
        <dbReference type="ChEBI" id="CHEBI:30013"/>
        <dbReference type="ChEBI" id="CHEBI:30616"/>
        <dbReference type="ChEBI" id="CHEBI:61977"/>
        <dbReference type="ChEBI" id="CHEBI:456216"/>
        <dbReference type="EC" id="2.7.11.1"/>
    </reaction>
</comment>
<dbReference type="Pfam" id="PF03822">
    <property type="entry name" value="NAF"/>
    <property type="match status" value="1"/>
</dbReference>
<evidence type="ECO:0000256" key="13">
    <source>
        <dbReference type="RuleBase" id="RU000304"/>
    </source>
</evidence>
<reference evidence="17" key="1">
    <citation type="submission" date="2025-08" db="UniProtKB">
        <authorList>
            <consortium name="RefSeq"/>
        </authorList>
    </citation>
    <scope>IDENTIFICATION</scope>
</reference>
<dbReference type="InterPro" id="IPR004041">
    <property type="entry name" value="NAF_dom"/>
</dbReference>
<dbReference type="Proteomes" id="UP001515500">
    <property type="component" value="Chromosome 9"/>
</dbReference>
<dbReference type="RefSeq" id="XP_039132090.1">
    <property type="nucleotide sequence ID" value="XM_039276156.1"/>
</dbReference>
<evidence type="ECO:0000256" key="8">
    <source>
        <dbReference type="ARBA" id="ARBA00022840"/>
    </source>
</evidence>
<evidence type="ECO:0000256" key="3">
    <source>
        <dbReference type="ARBA" id="ARBA00012513"/>
    </source>
</evidence>
<comment type="catalytic activity">
    <reaction evidence="11">
        <text>L-seryl-[protein] + ATP = O-phospho-L-seryl-[protein] + ADP + H(+)</text>
        <dbReference type="Rhea" id="RHEA:17989"/>
        <dbReference type="Rhea" id="RHEA-COMP:9863"/>
        <dbReference type="Rhea" id="RHEA-COMP:11604"/>
        <dbReference type="ChEBI" id="CHEBI:15378"/>
        <dbReference type="ChEBI" id="CHEBI:29999"/>
        <dbReference type="ChEBI" id="CHEBI:30616"/>
        <dbReference type="ChEBI" id="CHEBI:83421"/>
        <dbReference type="ChEBI" id="CHEBI:456216"/>
        <dbReference type="EC" id="2.7.11.1"/>
    </reaction>
</comment>
<dbReference type="FunFam" id="1.10.510.10:FF:000279">
    <property type="entry name" value="Non-specific serine/threonine protein kinase"/>
    <property type="match status" value="1"/>
</dbReference>
<evidence type="ECO:0000313" key="17">
    <source>
        <dbReference type="RefSeq" id="XP_039132090.1"/>
    </source>
</evidence>
<dbReference type="SUPFAM" id="SSF56112">
    <property type="entry name" value="Protein kinase-like (PK-like)"/>
    <property type="match status" value="1"/>
</dbReference>
<dbReference type="FunFam" id="3.30.200.20:FF:000096">
    <property type="entry name" value="Non-specific serine/threonine protein kinase"/>
    <property type="match status" value="1"/>
</dbReference>
<dbReference type="InterPro" id="IPR008271">
    <property type="entry name" value="Ser/Thr_kinase_AS"/>
</dbReference>
<dbReference type="Gene3D" id="3.30.310.80">
    <property type="entry name" value="Kinase associated domain 1, KA1"/>
    <property type="match status" value="1"/>
</dbReference>
<evidence type="ECO:0000259" key="14">
    <source>
        <dbReference type="PROSITE" id="PS50011"/>
    </source>
</evidence>
<evidence type="ECO:0000259" key="15">
    <source>
        <dbReference type="PROSITE" id="PS50816"/>
    </source>
</evidence>
<dbReference type="GO" id="GO:0007165">
    <property type="term" value="P:signal transduction"/>
    <property type="evidence" value="ECO:0007669"/>
    <property type="project" value="InterPro"/>
</dbReference>
<dbReference type="PANTHER" id="PTHR43895:SF65">
    <property type="entry name" value="CBL-INTERACTING PROTEIN KINASE 21"/>
    <property type="match status" value="1"/>
</dbReference>
<keyword evidence="4 13" id="KW-0723">Serine/threonine-protein kinase</keyword>
<dbReference type="InterPro" id="IPR017441">
    <property type="entry name" value="Protein_kinase_ATP_BS"/>
</dbReference>
<feature type="domain" description="NAF" evidence="15">
    <location>
        <begin position="301"/>
        <end position="325"/>
    </location>
</feature>
<evidence type="ECO:0000256" key="9">
    <source>
        <dbReference type="ARBA" id="ARBA00023211"/>
    </source>
</evidence>
<evidence type="ECO:0000256" key="10">
    <source>
        <dbReference type="ARBA" id="ARBA00047899"/>
    </source>
</evidence>
<protein>
    <recommendedName>
        <fullName evidence="3">non-specific serine/threonine protein kinase</fullName>
        <ecNumber evidence="3">2.7.11.1</ecNumber>
    </recommendedName>
</protein>
<dbReference type="InterPro" id="IPR000719">
    <property type="entry name" value="Prot_kinase_dom"/>
</dbReference>
<feature type="domain" description="Protein kinase" evidence="14">
    <location>
        <begin position="10"/>
        <end position="262"/>
    </location>
</feature>
<feature type="binding site" evidence="12">
    <location>
        <position position="39"/>
    </location>
    <ligand>
        <name>ATP</name>
        <dbReference type="ChEBI" id="CHEBI:30616"/>
    </ligand>
</feature>
<evidence type="ECO:0000256" key="12">
    <source>
        <dbReference type="PROSITE-ProRule" id="PRU10141"/>
    </source>
</evidence>
<evidence type="ECO:0000256" key="5">
    <source>
        <dbReference type="ARBA" id="ARBA00022679"/>
    </source>
</evidence>
<keyword evidence="9" id="KW-0464">Manganese</keyword>
<dbReference type="InterPro" id="IPR011009">
    <property type="entry name" value="Kinase-like_dom_sf"/>
</dbReference>
<dbReference type="PROSITE" id="PS50816">
    <property type="entry name" value="NAF"/>
    <property type="match status" value="1"/>
</dbReference>
<accession>A0AB40BX99</accession>
<keyword evidence="16" id="KW-1185">Reference proteome</keyword>
<dbReference type="InterPro" id="IPR018451">
    <property type="entry name" value="NAF/FISL_domain"/>
</dbReference>